<protein>
    <recommendedName>
        <fullName evidence="3">GpE family phage tail protein</fullName>
    </recommendedName>
</protein>
<evidence type="ECO:0000313" key="2">
    <source>
        <dbReference type="Proteomes" id="UP000192721"/>
    </source>
</evidence>
<organism evidence="1 2">
    <name type="scientific">Chromobacterium haemolyticum</name>
    <dbReference type="NCBI Taxonomy" id="394935"/>
    <lineage>
        <taxon>Bacteria</taxon>
        <taxon>Pseudomonadati</taxon>
        <taxon>Pseudomonadota</taxon>
        <taxon>Betaproteobacteria</taxon>
        <taxon>Neisseriales</taxon>
        <taxon>Chromobacteriaceae</taxon>
        <taxon>Chromobacterium</taxon>
    </lineage>
</organism>
<gene>
    <name evidence="1" type="ORF">B0T45_11650</name>
</gene>
<accession>A0A1W0CYV9</accession>
<comment type="caution">
    <text evidence="1">The sequence shown here is derived from an EMBL/GenBank/DDBJ whole genome shotgun (WGS) entry which is preliminary data.</text>
</comment>
<sequence>MAFAPWWAAETELRRLDGYLLTVLRMQPSEIDGLEMEDYWGWIEETEREVKRRNETMQSLYGR</sequence>
<proteinExistence type="predicted"/>
<evidence type="ECO:0008006" key="3">
    <source>
        <dbReference type="Google" id="ProtNLM"/>
    </source>
</evidence>
<dbReference type="EMBL" id="MUKV01000012">
    <property type="protein sequence ID" value="OQS39969.1"/>
    <property type="molecule type" value="Genomic_DNA"/>
</dbReference>
<dbReference type="AlphaFoldDB" id="A0A1W0CYV9"/>
<evidence type="ECO:0000313" key="1">
    <source>
        <dbReference type="EMBL" id="OQS39969.1"/>
    </source>
</evidence>
<reference evidence="1 2" key="1">
    <citation type="submission" date="2017-02" db="EMBL/GenBank/DDBJ databases">
        <title>Chromobacterium haemolyticum H5244.</title>
        <authorList>
            <person name="Gulvik C.A."/>
        </authorList>
    </citation>
    <scope>NUCLEOTIDE SEQUENCE [LARGE SCALE GENOMIC DNA]</scope>
    <source>
        <strain evidence="1 2">H5244</strain>
    </source>
</reference>
<dbReference type="Proteomes" id="UP000192721">
    <property type="component" value="Unassembled WGS sequence"/>
</dbReference>
<name>A0A1W0CYV9_9NEIS</name>